<organism evidence="2 3">
    <name type="scientific">Cyclocybe aegerita</name>
    <name type="common">Black poplar mushroom</name>
    <name type="synonym">Agrocybe aegerita</name>
    <dbReference type="NCBI Taxonomy" id="1973307"/>
    <lineage>
        <taxon>Eukaryota</taxon>
        <taxon>Fungi</taxon>
        <taxon>Dikarya</taxon>
        <taxon>Basidiomycota</taxon>
        <taxon>Agaricomycotina</taxon>
        <taxon>Agaricomycetes</taxon>
        <taxon>Agaricomycetidae</taxon>
        <taxon>Agaricales</taxon>
        <taxon>Agaricineae</taxon>
        <taxon>Bolbitiaceae</taxon>
        <taxon>Cyclocybe</taxon>
    </lineage>
</organism>
<protein>
    <submittedName>
        <fullName evidence="2">Uncharacterized protein</fullName>
    </submittedName>
</protein>
<dbReference type="AlphaFoldDB" id="A0A8S0W499"/>
<keyword evidence="1" id="KW-0175">Coiled coil</keyword>
<keyword evidence="3" id="KW-1185">Reference proteome</keyword>
<sequence>MGRLQASTEDGRRVAMTASRVTNRVYEDEELSSEATAQQARTLVKLSSSRITAQAARLYEKVIITTHHDVPRLTLPLPQFLILNNVYPGIHQPCLHIDLVATTSYPGRRRQRETLAERYLLRLVLVRLGSSSRVMAMVEEVVLERAEAETARADAEEDITNLHDSDTYLQVSQDVSIKRKSQISEVIPIRVATDHWTLNVERLPIVERLNTSYPSTTITELILLANSLNTFIGGTTHMAFLRTSGSGSEDLYEGRHQRGSRCDSTTDLHSSLVPPATLDDHQPCRTAFDRFQHVLNIYFVPTPSYESYLHKQRHGIGTAPTKAAHTDNRE</sequence>
<dbReference type="Proteomes" id="UP000467700">
    <property type="component" value="Unassembled WGS sequence"/>
</dbReference>
<gene>
    <name evidence="2" type="ORF">AAE3_LOCUS12074</name>
</gene>
<proteinExistence type="predicted"/>
<reference evidence="2 3" key="1">
    <citation type="submission" date="2020-01" db="EMBL/GenBank/DDBJ databases">
        <authorList>
            <person name="Gupta K D."/>
        </authorList>
    </citation>
    <scope>NUCLEOTIDE SEQUENCE [LARGE SCALE GENOMIC DNA]</scope>
</reference>
<name>A0A8S0W499_CYCAE</name>
<evidence type="ECO:0000313" key="2">
    <source>
        <dbReference type="EMBL" id="CAA7269845.1"/>
    </source>
</evidence>
<evidence type="ECO:0000313" key="3">
    <source>
        <dbReference type="Proteomes" id="UP000467700"/>
    </source>
</evidence>
<feature type="coiled-coil region" evidence="1">
    <location>
        <begin position="138"/>
        <end position="165"/>
    </location>
</feature>
<dbReference type="EMBL" id="CACVBS010000081">
    <property type="protein sequence ID" value="CAA7269845.1"/>
    <property type="molecule type" value="Genomic_DNA"/>
</dbReference>
<comment type="caution">
    <text evidence="2">The sequence shown here is derived from an EMBL/GenBank/DDBJ whole genome shotgun (WGS) entry which is preliminary data.</text>
</comment>
<accession>A0A8S0W499</accession>
<evidence type="ECO:0000256" key="1">
    <source>
        <dbReference type="SAM" id="Coils"/>
    </source>
</evidence>